<protein>
    <submittedName>
        <fullName evidence="4">Alpha-2-macroglobulin</fullName>
    </submittedName>
</protein>
<comment type="caution">
    <text evidence="4">The sequence shown here is derived from an EMBL/GenBank/DDBJ whole genome shotgun (WGS) entry which is preliminary data.</text>
</comment>
<dbReference type="Gene3D" id="1.50.10.20">
    <property type="match status" value="1"/>
</dbReference>
<comment type="similarity">
    <text evidence="1">Belongs to the protease inhibitor I39 (alpha-2-macroglobulin) family. Bacterial alpha-2-macroglobulin subfamily.</text>
</comment>
<dbReference type="InterPro" id="IPR001599">
    <property type="entry name" value="Macroglobln_a2"/>
</dbReference>
<dbReference type="SUPFAM" id="SSF49464">
    <property type="entry name" value="Carboxypeptidase regulatory domain-like"/>
    <property type="match status" value="1"/>
</dbReference>
<dbReference type="InterPro" id="IPR008969">
    <property type="entry name" value="CarboxyPept-like_regulatory"/>
</dbReference>
<dbReference type="InterPro" id="IPR051802">
    <property type="entry name" value="YfhM-like"/>
</dbReference>
<dbReference type="InterPro" id="IPR002890">
    <property type="entry name" value="MG2"/>
</dbReference>
<evidence type="ECO:0000259" key="3">
    <source>
        <dbReference type="SMART" id="SM01360"/>
    </source>
</evidence>
<gene>
    <name evidence="4" type="ORF">ACFFVB_15280</name>
</gene>
<dbReference type="InterPro" id="IPR037066">
    <property type="entry name" value="Plug_dom_sf"/>
</dbReference>
<dbReference type="Proteomes" id="UP001589605">
    <property type="component" value="Unassembled WGS sequence"/>
</dbReference>
<dbReference type="Pfam" id="PF07703">
    <property type="entry name" value="A2M_BRD"/>
    <property type="match status" value="1"/>
</dbReference>
<proteinExistence type="inferred from homology"/>
<dbReference type="Pfam" id="PF01835">
    <property type="entry name" value="MG2"/>
    <property type="match status" value="1"/>
</dbReference>
<dbReference type="SMART" id="SM01359">
    <property type="entry name" value="A2M_N_2"/>
    <property type="match status" value="1"/>
</dbReference>
<dbReference type="SUPFAM" id="SSF48239">
    <property type="entry name" value="Terpenoid cyclases/Protein prenyltransferases"/>
    <property type="match status" value="1"/>
</dbReference>
<dbReference type="EMBL" id="JBHMEZ010000013">
    <property type="protein sequence ID" value="MFB9054450.1"/>
    <property type="molecule type" value="Genomic_DNA"/>
</dbReference>
<feature type="domain" description="Alpha-2-macroglobulin bait region" evidence="2">
    <location>
        <begin position="970"/>
        <end position="1110"/>
    </location>
</feature>
<dbReference type="PANTHER" id="PTHR40094:SF1">
    <property type="entry name" value="UBIQUITIN DOMAIN-CONTAINING PROTEIN"/>
    <property type="match status" value="1"/>
</dbReference>
<dbReference type="SUPFAM" id="SSF56935">
    <property type="entry name" value="Porins"/>
    <property type="match status" value="1"/>
</dbReference>
<dbReference type="Gene3D" id="2.170.130.10">
    <property type="entry name" value="TonB-dependent receptor, plug domain"/>
    <property type="match status" value="1"/>
</dbReference>
<dbReference type="SMART" id="SM01360">
    <property type="entry name" value="A2M"/>
    <property type="match status" value="1"/>
</dbReference>
<accession>A0ABV5F4U0</accession>
<dbReference type="Pfam" id="PF17973">
    <property type="entry name" value="bMG10"/>
    <property type="match status" value="1"/>
</dbReference>
<evidence type="ECO:0000256" key="1">
    <source>
        <dbReference type="ARBA" id="ARBA00010556"/>
    </source>
</evidence>
<dbReference type="InterPro" id="IPR041246">
    <property type="entry name" value="Bact_MG10"/>
</dbReference>
<evidence type="ECO:0000313" key="4">
    <source>
        <dbReference type="EMBL" id="MFB9054450.1"/>
    </source>
</evidence>
<reference evidence="4 5" key="1">
    <citation type="submission" date="2024-09" db="EMBL/GenBank/DDBJ databases">
        <authorList>
            <person name="Sun Q."/>
            <person name="Mori K."/>
        </authorList>
    </citation>
    <scope>NUCLEOTIDE SEQUENCE [LARGE SCALE GENOMIC DNA]</scope>
    <source>
        <strain evidence="4 5">CECT 8286</strain>
    </source>
</reference>
<keyword evidence="5" id="KW-1185">Reference proteome</keyword>
<dbReference type="InterPro" id="IPR011625">
    <property type="entry name" value="A2M_N_BRD"/>
</dbReference>
<dbReference type="Gene3D" id="2.60.40.1930">
    <property type="match status" value="1"/>
</dbReference>
<feature type="domain" description="Alpha-2-macroglobulin" evidence="3">
    <location>
        <begin position="1398"/>
        <end position="1488"/>
    </location>
</feature>
<evidence type="ECO:0000313" key="5">
    <source>
        <dbReference type="Proteomes" id="UP001589605"/>
    </source>
</evidence>
<dbReference type="RefSeq" id="WP_382384089.1">
    <property type="nucleotide sequence ID" value="NZ_JBHMEZ010000013.1"/>
</dbReference>
<dbReference type="InterPro" id="IPR008930">
    <property type="entry name" value="Terpenoid_cyclase/PrenylTrfase"/>
</dbReference>
<dbReference type="PANTHER" id="PTHR40094">
    <property type="entry name" value="ALPHA-2-MACROGLOBULIN HOMOLOG"/>
    <property type="match status" value="1"/>
</dbReference>
<dbReference type="Pfam" id="PF13715">
    <property type="entry name" value="CarbopepD_reg_2"/>
    <property type="match status" value="1"/>
</dbReference>
<evidence type="ECO:0000259" key="2">
    <source>
        <dbReference type="SMART" id="SM01359"/>
    </source>
</evidence>
<organism evidence="4 5">
    <name type="scientific">Formosa undariae</name>
    <dbReference type="NCBI Taxonomy" id="1325436"/>
    <lineage>
        <taxon>Bacteria</taxon>
        <taxon>Pseudomonadati</taxon>
        <taxon>Bacteroidota</taxon>
        <taxon>Flavobacteriia</taxon>
        <taxon>Flavobacteriales</taxon>
        <taxon>Flavobacteriaceae</taxon>
        <taxon>Formosa</taxon>
    </lineage>
</organism>
<dbReference type="Gene3D" id="2.60.40.1120">
    <property type="entry name" value="Carboxypeptidase-like, regulatory domain"/>
    <property type="match status" value="1"/>
</dbReference>
<name>A0ABV5F4U0_9FLAO</name>
<dbReference type="Pfam" id="PF00207">
    <property type="entry name" value="A2M"/>
    <property type="match status" value="1"/>
</dbReference>
<sequence>MKFIKPLILSLIFTNSILAQQPNFESLWYEVEKLELTDLPKSALEKVENIDKLAIKYNNQPQHIKSMLYKSKFALVLEEDAQLSIINNFKSEIAKSKAPTKNILESMLANLYWDYFKQNRYKFYNRTRTEEKIDKTDFRTWDLSTLYEDIQLHFQNSLANETVLKQTPIDDFSDILLEQKDSKIFRPTLYDLLNHNALAFFKSTDRNITKPAYKFEIDDSKLLSPAHEFSKSKLETKDSLSLEFQALKIYQNLIIFHLKDKNTEALVTVDIERLLFIKDKAVFEKSDELFMQVLRDYSKKYNNTLASAYYDFELAKMIKTQGDSYSPESNTEVRWKLKDALALCDSVISKFPNSKIAEHCKLLKSEILRPKVSIRNELILPTCTKSRFLITYKNTEHLDFKAAKISHNAFETFNDYYTTKDKDSFASTLQFNKTWTADLKTENDYQEHKTEIITPEFDNGIYLITITDTASKTIEYTTLQVSNIAIVRKENSKYIIFQAIDRNMGKPFINAEVTINYRFDNVKKKTEKEYTDAYGNVKIRKTTRREYARFDLVFNTGNDTAYFDNFYLNYYDNREKNTNKTTYNSFVFTDRSIYRPGQTVYFKAIGMKTKNGVNAVLENKNVTATLYNNNYEEVNKQSFTTNAFGSIHGEFILPNSGLNGQYHIQINTGSNSINMLSRAYFNVEDYKRPTFEANFKPVTETYTVNDSITINGEALAFTGSNITNANVVYRVKRMVDLPYRYYRTQPINYSEPQEIAHGESQTDDSGNFKIHFKAIANLDFSKKDLPVFRYEVTADITDINGETRSTSTTISVGYHTVKVQLQVDNKLDKKAKTNQISIYTTNLNGQFTPVTGTLKIYKLQAPNQVLRERPWSAPDYQVIDKTTFNSLFPNEAYTNEDKPENWKKGTLVLEETINTANTKSILLNKTRRWESGKYTAIFESKDKHNQIIEDETPFELYSLDDKTVSDHGIFEIKTNKSEYNPDDVAEITLASAAENIVITLEVEKNHEVFERHTITLNQDKKTIKIPVSKSDLGGFAIHYSYAVFNTFKTGTVNIRVPYPKTDLQIETKTFRDKIQPGEKETWSFKISGPQGEKVTAEVLASMYDTSLDQFIAHSWSINSTYKPMYYSYNNWRANEAFGTNYSNLNFNISDLNIIPQGFDSLDAFGFNFNGNNWANRQYLMRIQIKNIAEYNDSIPAGYIHGTVLDAMGSPLPGVNIVIKGSTEGTQTDFDGKFVIKANDKDTITLSYIGFLTSEFNVDHKNTFVIRMAEDSASLDEVVVMGYGTQRKKSITGSVSDVENVSNETEIDETVMEKVQVPFSIRGIGSEDNEGIAPLYIIDGVVSETNDLNKDDILKLEVLKPNEATALYGVAGANGVIIITTKNGSKFNDVKIRKNLKETAFFFPQLQTNSDGEVSFSFTSPEALTQWKLQLLAHTSTMQSAERTLTTVTQKELMVQPNAPRFLRHGDAITISSKIINLSDKQLEGEAILQLFDAVTNAPIDINLENTNAVKSFTVDTNNNTQVSWTLKIPETVDAVQYKIIAKAGTFSDGEQNVLPVLSNRMLVTESIPMWVNGNESRTFQLDKLKNNTSKTLKHHKLTLEITSNPAWYAIQALPYIIEYPFDCNEQIFSRFYGNALASHIVNSNPRIQEVFNLWASKDALISNLEKNDELKSILIEETPWLRDAQSETEQKKRIGLLFDMNTMSAKMQVTLQKLESNQLGSGAWPWFAGGRENRYITQHIVTGFGHLQHLGVDTKDSKNMISKALKFTDAEFIETYKDIAKYNAKPDYDAYHLNNIQLHYLYMRSFYSENKPSEELQNIINYYSTQIKTYWTKGSLYNKGLMALIAQRSGDKKTATAIIKSLKENSITNNELGMYWKANTASWYWYESPIETQSLLIEAFSEIEKDTKTIDNLTKWLLKNKQTNRWSTTKSTTDAVYAILLKGSDWLSVTESLDITVGGQPIPEDKLKDTKVEAGTGYFKTTWTADEITPELSEITLTKKDKGMAWGSLYWQYFEDLDAITSAETPLQLTKKLFLKSNTDTGEVLTEVISETTLKVGDLIRVRITLKTDRDMEFLHMKDMRASGLEPIDVISKYKWQDGLGYYQSTKDAAMHFFFDNIQKGVYVFEYDLRVNNAGKMSNGVSTIQSMYAPEFSSHSEGVRISVE</sequence>